<proteinExistence type="predicted"/>
<feature type="region of interest" description="Disordered" evidence="1">
    <location>
        <begin position="163"/>
        <end position="189"/>
    </location>
</feature>
<accession>A0AAV5QFJ2</accession>
<dbReference type="EMBL" id="BTFZ01000001">
    <property type="protein sequence ID" value="GMM33104.1"/>
    <property type="molecule type" value="Genomic_DNA"/>
</dbReference>
<keyword evidence="3" id="KW-1185">Reference proteome</keyword>
<gene>
    <name evidence="2" type="ORF">DASC09_004290</name>
</gene>
<dbReference type="GeneID" id="90071083"/>
<dbReference type="Proteomes" id="UP001360560">
    <property type="component" value="Unassembled WGS sequence"/>
</dbReference>
<feature type="compositionally biased region" description="Polar residues" evidence="1">
    <location>
        <begin position="41"/>
        <end position="55"/>
    </location>
</feature>
<evidence type="ECO:0000256" key="1">
    <source>
        <dbReference type="SAM" id="MobiDB-lite"/>
    </source>
</evidence>
<name>A0AAV5QFJ2_9ASCO</name>
<protein>
    <submittedName>
        <fullName evidence="2">Uncharacterized protein</fullName>
    </submittedName>
</protein>
<feature type="region of interest" description="Disordered" evidence="1">
    <location>
        <begin position="41"/>
        <end position="67"/>
    </location>
</feature>
<reference evidence="2 3" key="1">
    <citation type="journal article" date="2023" name="Elife">
        <title>Identification of key yeast species and microbe-microbe interactions impacting larval growth of Drosophila in the wild.</title>
        <authorList>
            <person name="Mure A."/>
            <person name="Sugiura Y."/>
            <person name="Maeda R."/>
            <person name="Honda K."/>
            <person name="Sakurai N."/>
            <person name="Takahashi Y."/>
            <person name="Watada M."/>
            <person name="Katoh T."/>
            <person name="Gotoh A."/>
            <person name="Gotoh Y."/>
            <person name="Taniguchi I."/>
            <person name="Nakamura K."/>
            <person name="Hayashi T."/>
            <person name="Katayama T."/>
            <person name="Uemura T."/>
            <person name="Hattori Y."/>
        </authorList>
    </citation>
    <scope>NUCLEOTIDE SEQUENCE [LARGE SCALE GENOMIC DNA]</scope>
    <source>
        <strain evidence="2 3">SC-9</strain>
    </source>
</reference>
<dbReference type="RefSeq" id="XP_064850104.1">
    <property type="nucleotide sequence ID" value="XM_064994032.1"/>
</dbReference>
<dbReference type="AlphaFoldDB" id="A0AAV5QFJ2"/>
<evidence type="ECO:0000313" key="3">
    <source>
        <dbReference type="Proteomes" id="UP001360560"/>
    </source>
</evidence>
<comment type="caution">
    <text evidence="2">The sequence shown here is derived from an EMBL/GenBank/DDBJ whole genome shotgun (WGS) entry which is preliminary data.</text>
</comment>
<sequence length="477" mass="53907">MFSSSEADLSFDEIFEREINFLEMQNSFQENVVLFANSFSKSTPNDSSITPPSSMESKDDQQNTSSGDESFLELFGISDQTESIDPQYSSNDEMSSSFEISTPKDLFMDYGLVFPQLPNNFEDASSLNVASAESEENNNLSVDVVKTHRTDYSAPTQVEIQRRPCSAPKYAKSTKSSSRDRRGGSEKQLGAVRAVVGDQENTIVNIARAYHQQHPIPGIVPGSSKSIELYSKSNPKKFRDVCLGSFPSHLLESFFCDYDFLYQESQYGIRPEDYYGMIVALEFSLKCKKLFSNLGYTETIGIGGKTISEERNTFFAKHRYFKGTRKCGELYVYDNTSREKLSDILGLCQTVVASIELIVEEIANRLDILINGDRVSRAITQLIHLGGGKPTKETWNKRPIEVQKRLYAVVKRALWDTFEFRGKVVELFVKRVAYTVAQNNFKRLNKNRGARKDALNINYRKNLMKGKVSKSSVGLVF</sequence>
<organism evidence="2 3">
    <name type="scientific">Saccharomycopsis crataegensis</name>
    <dbReference type="NCBI Taxonomy" id="43959"/>
    <lineage>
        <taxon>Eukaryota</taxon>
        <taxon>Fungi</taxon>
        <taxon>Dikarya</taxon>
        <taxon>Ascomycota</taxon>
        <taxon>Saccharomycotina</taxon>
        <taxon>Saccharomycetes</taxon>
        <taxon>Saccharomycopsidaceae</taxon>
        <taxon>Saccharomycopsis</taxon>
    </lineage>
</organism>
<evidence type="ECO:0000313" key="2">
    <source>
        <dbReference type="EMBL" id="GMM33104.1"/>
    </source>
</evidence>